<evidence type="ECO:0000256" key="6">
    <source>
        <dbReference type="ARBA" id="ARBA00022190"/>
    </source>
</evidence>
<evidence type="ECO:0000256" key="9">
    <source>
        <dbReference type="ARBA" id="ARBA00022797"/>
    </source>
</evidence>
<sequence length="309" mass="35171">MKKGVMRPGHVQLRVLDMDEAVEHYRDRLGLVEVQRDKQGRVYLKGWTEIDAWSVVLRLAEEAGMDFMGFKVTDAETLAARKQDLIDYGCEVETIPAGELDGCGERVRFQVPTGHHLELFAEKEQTGKWGVDENNPEAWPEDLKGMRATRFDHALLYGDDLDGTVDLLTNVLGFQLSEQVLDRDNDDFRLAAFLSVSMKAHDIAFIRHPEKDKLHHTSYYLETWGDVLRAADLISMHDISLDIGPTRHGLTHGQTIYFFDPSGNRTEVFCGGDYTYPDHPVTTWDADKLGKAIFYHDRELNENFLGVVT</sequence>
<evidence type="ECO:0000256" key="14">
    <source>
        <dbReference type="ARBA" id="ARBA00031146"/>
    </source>
</evidence>
<dbReference type="InterPro" id="IPR037523">
    <property type="entry name" value="VOC_core"/>
</dbReference>
<reference evidence="17 18" key="1">
    <citation type="submission" date="2019-03" db="EMBL/GenBank/DDBJ databases">
        <title>Seongchinamella monodicae gen. nov., sp. nov., a novel member of the Gammaproteobacteria isolated from a tidal mudflat of beach.</title>
        <authorList>
            <person name="Yang H.G."/>
            <person name="Kang J.W."/>
            <person name="Lee S.D."/>
        </authorList>
    </citation>
    <scope>NUCLEOTIDE SEQUENCE [LARGE SCALE GENOMIC DNA]</scope>
    <source>
        <strain evidence="17 18">GH4-78</strain>
    </source>
</reference>
<proteinExistence type="inferred from homology"/>
<protein>
    <recommendedName>
        <fullName evidence="6">Metapyrocatechase</fullName>
        <ecNumber evidence="5">1.13.11.2</ecNumber>
    </recommendedName>
    <alternativeName>
        <fullName evidence="14">CatO2ase</fullName>
    </alternativeName>
    <alternativeName>
        <fullName evidence="13">Catechol 2,3-dioxygenase</fullName>
    </alternativeName>
</protein>
<evidence type="ECO:0000259" key="16">
    <source>
        <dbReference type="PROSITE" id="PS51819"/>
    </source>
</evidence>
<evidence type="ECO:0000256" key="5">
    <source>
        <dbReference type="ARBA" id="ARBA00013117"/>
    </source>
</evidence>
<evidence type="ECO:0000256" key="7">
    <source>
        <dbReference type="ARBA" id="ARBA00022723"/>
    </source>
</evidence>
<dbReference type="InterPro" id="IPR029068">
    <property type="entry name" value="Glyas_Bleomycin-R_OHBP_Dase"/>
</dbReference>
<dbReference type="EC" id="1.13.11.2" evidence="5"/>
<dbReference type="InterPro" id="IPR017624">
    <property type="entry name" value="Catechol_2-3_dOase"/>
</dbReference>
<comment type="similarity">
    <text evidence="3 15">Belongs to the extradiol ring-cleavage dioxygenase family.</text>
</comment>
<keyword evidence="10 15" id="KW-0223">Dioxygenase</keyword>
<dbReference type="RefSeq" id="WP_133212641.1">
    <property type="nucleotide sequence ID" value="NZ_SMSE01000002.1"/>
</dbReference>
<dbReference type="PANTHER" id="PTHR21366">
    <property type="entry name" value="GLYOXALASE FAMILY PROTEIN"/>
    <property type="match status" value="1"/>
</dbReference>
<dbReference type="GO" id="GO:0008198">
    <property type="term" value="F:ferrous iron binding"/>
    <property type="evidence" value="ECO:0007669"/>
    <property type="project" value="InterPro"/>
</dbReference>
<dbReference type="InterPro" id="IPR054560">
    <property type="entry name" value="XylE-like_N"/>
</dbReference>
<dbReference type="InterPro" id="IPR000486">
    <property type="entry name" value="Xdiol_ring_cleave_dOase_1/2"/>
</dbReference>
<keyword evidence="9 15" id="KW-0058">Aromatic hydrocarbons catabolism</keyword>
<dbReference type="AlphaFoldDB" id="A0A4R5LTH7"/>
<dbReference type="InterPro" id="IPR004360">
    <property type="entry name" value="Glyas_Fos-R_dOase_dom"/>
</dbReference>
<evidence type="ECO:0000313" key="18">
    <source>
        <dbReference type="Proteomes" id="UP000295554"/>
    </source>
</evidence>
<accession>A0A4R5LTH7</accession>
<feature type="domain" description="VOC" evidence="16">
    <location>
        <begin position="7"/>
        <end position="122"/>
    </location>
</feature>
<dbReference type="Pfam" id="PF22247">
    <property type="entry name" value="Diox-like_N"/>
    <property type="match status" value="1"/>
</dbReference>
<dbReference type="EMBL" id="SMSE01000002">
    <property type="protein sequence ID" value="TDG14057.1"/>
    <property type="molecule type" value="Genomic_DNA"/>
</dbReference>
<comment type="caution">
    <text evidence="17">The sequence shown here is derived from an EMBL/GenBank/DDBJ whole genome shotgun (WGS) entry which is preliminary data.</text>
</comment>
<evidence type="ECO:0000256" key="10">
    <source>
        <dbReference type="ARBA" id="ARBA00022964"/>
    </source>
</evidence>
<dbReference type="NCBIfam" id="TIGR03211">
    <property type="entry name" value="catechol_2_3"/>
    <property type="match status" value="1"/>
</dbReference>
<gene>
    <name evidence="17" type="ORF">E2F43_11255</name>
</gene>
<evidence type="ECO:0000256" key="15">
    <source>
        <dbReference type="RuleBase" id="RU000683"/>
    </source>
</evidence>
<dbReference type="InterPro" id="IPR050383">
    <property type="entry name" value="GlyoxalaseI/FosfomycinResist"/>
</dbReference>
<evidence type="ECO:0000256" key="12">
    <source>
        <dbReference type="ARBA" id="ARBA00023004"/>
    </source>
</evidence>
<name>A0A4R5LTH7_9GAMM</name>
<keyword evidence="12 15" id="KW-0408">Iron</keyword>
<evidence type="ECO:0000256" key="2">
    <source>
        <dbReference type="ARBA" id="ARBA00001954"/>
    </source>
</evidence>
<comment type="cofactor">
    <cofactor evidence="2 15">
        <name>Fe(2+)</name>
        <dbReference type="ChEBI" id="CHEBI:29033"/>
    </cofactor>
</comment>
<dbReference type="OrthoDB" id="9804944at2"/>
<evidence type="ECO:0000256" key="4">
    <source>
        <dbReference type="ARBA" id="ARBA00011881"/>
    </source>
</evidence>
<evidence type="ECO:0000256" key="13">
    <source>
        <dbReference type="ARBA" id="ARBA00030369"/>
    </source>
</evidence>
<dbReference type="GO" id="GO:0018577">
    <property type="term" value="F:catechol 2,3-dioxygenase activity"/>
    <property type="evidence" value="ECO:0007669"/>
    <property type="project" value="UniProtKB-EC"/>
</dbReference>
<evidence type="ECO:0000313" key="17">
    <source>
        <dbReference type="EMBL" id="TDG14057.1"/>
    </source>
</evidence>
<dbReference type="Gene3D" id="3.10.180.10">
    <property type="entry name" value="2,3-Dihydroxybiphenyl 1,2-Dioxygenase, domain 1"/>
    <property type="match status" value="2"/>
</dbReference>
<dbReference type="Pfam" id="PF00903">
    <property type="entry name" value="Glyoxalase"/>
    <property type="match status" value="1"/>
</dbReference>
<dbReference type="PROSITE" id="PS00082">
    <property type="entry name" value="EXTRADIOL_DIOXYGENAS"/>
    <property type="match status" value="1"/>
</dbReference>
<comment type="catalytic activity">
    <reaction evidence="1">
        <text>catechol + O2 = (2Z,4E)-2-hydroxy-6-oxohexa-2,4-dienoate + H(+)</text>
        <dbReference type="Rhea" id="RHEA:17337"/>
        <dbReference type="ChEBI" id="CHEBI:15378"/>
        <dbReference type="ChEBI" id="CHEBI:15379"/>
        <dbReference type="ChEBI" id="CHEBI:18135"/>
        <dbReference type="ChEBI" id="CHEBI:71198"/>
        <dbReference type="EC" id="1.13.11.2"/>
    </reaction>
</comment>
<keyword evidence="8" id="KW-0677">Repeat</keyword>
<keyword evidence="7" id="KW-0479">Metal-binding</keyword>
<organism evidence="17 18">
    <name type="scientific">Seongchinamella unica</name>
    <dbReference type="NCBI Taxonomy" id="2547392"/>
    <lineage>
        <taxon>Bacteria</taxon>
        <taxon>Pseudomonadati</taxon>
        <taxon>Pseudomonadota</taxon>
        <taxon>Gammaproteobacteria</taxon>
        <taxon>Cellvibrionales</taxon>
        <taxon>Halieaceae</taxon>
        <taxon>Seongchinamella</taxon>
    </lineage>
</organism>
<dbReference type="PROSITE" id="PS51819">
    <property type="entry name" value="VOC"/>
    <property type="match status" value="2"/>
</dbReference>
<evidence type="ECO:0000256" key="3">
    <source>
        <dbReference type="ARBA" id="ARBA00008784"/>
    </source>
</evidence>
<dbReference type="Proteomes" id="UP000295554">
    <property type="component" value="Unassembled WGS sequence"/>
</dbReference>
<evidence type="ECO:0000256" key="11">
    <source>
        <dbReference type="ARBA" id="ARBA00023002"/>
    </source>
</evidence>
<feature type="domain" description="VOC" evidence="16">
    <location>
        <begin position="150"/>
        <end position="271"/>
    </location>
</feature>
<keyword evidence="18" id="KW-1185">Reference proteome</keyword>
<keyword evidence="11 15" id="KW-0560">Oxidoreductase</keyword>
<evidence type="ECO:0000256" key="1">
    <source>
        <dbReference type="ARBA" id="ARBA00000163"/>
    </source>
</evidence>
<comment type="subunit">
    <text evidence="4">Homotetramer.</text>
</comment>
<dbReference type="SUPFAM" id="SSF54593">
    <property type="entry name" value="Glyoxalase/Bleomycin resistance protein/Dihydroxybiphenyl dioxygenase"/>
    <property type="match status" value="1"/>
</dbReference>
<evidence type="ECO:0000256" key="8">
    <source>
        <dbReference type="ARBA" id="ARBA00022737"/>
    </source>
</evidence>